<proteinExistence type="predicted"/>
<dbReference type="GeneTree" id="ENSGT00940000177048"/>
<dbReference type="OMA" id="PSCERRT"/>
<dbReference type="AlphaFoldDB" id="A0A6Q2XCD1"/>
<dbReference type="InterPro" id="IPR026185">
    <property type="entry name" value="EPSTI1"/>
</dbReference>
<evidence type="ECO:0000313" key="3">
    <source>
        <dbReference type="Proteomes" id="UP000265140"/>
    </source>
</evidence>
<dbReference type="InParanoid" id="A0A6Q2XCD1"/>
<name>A0A6Q2XCD1_ESOLU</name>
<dbReference type="PANTHER" id="PTHR22529:SF2">
    <property type="match status" value="1"/>
</dbReference>
<dbReference type="Ensembl" id="ENSELUT00000085491.2">
    <property type="protein sequence ID" value="ENSELUP00000051148.1"/>
    <property type="gene ID" value="ENSELUG00000011385.3"/>
</dbReference>
<organism evidence="2 3">
    <name type="scientific">Esox lucius</name>
    <name type="common">Northern pike</name>
    <dbReference type="NCBI Taxonomy" id="8010"/>
    <lineage>
        <taxon>Eukaryota</taxon>
        <taxon>Metazoa</taxon>
        <taxon>Chordata</taxon>
        <taxon>Craniata</taxon>
        <taxon>Vertebrata</taxon>
        <taxon>Euteleostomi</taxon>
        <taxon>Actinopterygii</taxon>
        <taxon>Neopterygii</taxon>
        <taxon>Teleostei</taxon>
        <taxon>Protacanthopterygii</taxon>
        <taxon>Esociformes</taxon>
        <taxon>Esocidae</taxon>
        <taxon>Esox</taxon>
    </lineage>
</organism>
<dbReference type="Proteomes" id="UP000265140">
    <property type="component" value="Chromosome 21"/>
</dbReference>
<sequence>MPTTRVIKQKPVETKTTVVEVKAKPVEKKPATISQLKVTPRKTRASSCPRCIHRNHCEVTKTQQGTVCSTGCERRARSTSTAPKTTLSSKSAVLCQNPSSPKSRATSKCDKPAQLGQKEERISRQRAPYAIQSHRAFTVIPPNPKKRTEIQQKAEAELAALEDLRLSRAMPYVSIDPSSVGGCLSLEEVRLKQQQEMQARRRQRQVEVFLGHDINAGHQGSAQHNAHYSHHHHLRLRQRLLCM</sequence>
<feature type="compositionally biased region" description="Basic and acidic residues" evidence="1">
    <location>
        <begin position="107"/>
        <end position="122"/>
    </location>
</feature>
<dbReference type="PANTHER" id="PTHR22529">
    <property type="entry name" value="EPITHELIAL-STROMAL INTERACTION PROTEIN 1"/>
    <property type="match status" value="1"/>
</dbReference>
<keyword evidence="3" id="KW-1185">Reference proteome</keyword>
<feature type="region of interest" description="Disordered" evidence="1">
    <location>
        <begin position="76"/>
        <end position="122"/>
    </location>
</feature>
<dbReference type="Bgee" id="ENSELUG00000011385">
    <property type="expression patterns" value="Expressed in ovary and 14 other cell types or tissues"/>
</dbReference>
<feature type="compositionally biased region" description="Polar residues" evidence="1">
    <location>
        <begin position="78"/>
        <end position="106"/>
    </location>
</feature>
<evidence type="ECO:0000256" key="1">
    <source>
        <dbReference type="SAM" id="MobiDB-lite"/>
    </source>
</evidence>
<reference evidence="3" key="1">
    <citation type="journal article" date="2014" name="PLoS ONE">
        <title>The genome and linkage map of the northern pike (Esox lucius): conserved synteny revealed between the salmonid sister group and the Neoteleostei.</title>
        <authorList>
            <person name="Rondeau E.B."/>
            <person name="Minkley D.R."/>
            <person name="Leong J.S."/>
            <person name="Messmer A.M."/>
            <person name="Jantzen J.R."/>
            <person name="von Schalburg K.R."/>
            <person name="Lemon C."/>
            <person name="Bird N.H."/>
            <person name="Koop B.F."/>
        </authorList>
    </citation>
    <scope>NUCLEOTIDE SEQUENCE</scope>
</reference>
<reference evidence="2" key="3">
    <citation type="submission" date="2025-08" db="UniProtKB">
        <authorList>
            <consortium name="Ensembl"/>
        </authorList>
    </citation>
    <scope>IDENTIFICATION</scope>
</reference>
<dbReference type="FunCoup" id="A0A6Q2XCD1">
    <property type="interactions" value="9"/>
</dbReference>
<accession>A0A6Q2XCD1</accession>
<reference evidence="2" key="4">
    <citation type="submission" date="2025-09" db="UniProtKB">
        <authorList>
            <consortium name="Ensembl"/>
        </authorList>
    </citation>
    <scope>IDENTIFICATION</scope>
</reference>
<protein>
    <submittedName>
        <fullName evidence="2">Uncharacterized protein</fullName>
    </submittedName>
</protein>
<reference evidence="2" key="2">
    <citation type="submission" date="2020-02" db="EMBL/GenBank/DDBJ databases">
        <title>Esox lucius (northern pike) genome, fEsoLuc1, primary haplotype.</title>
        <authorList>
            <person name="Myers G."/>
            <person name="Karagic N."/>
            <person name="Meyer A."/>
            <person name="Pippel M."/>
            <person name="Reichard M."/>
            <person name="Winkler S."/>
            <person name="Tracey A."/>
            <person name="Sims Y."/>
            <person name="Howe K."/>
            <person name="Rhie A."/>
            <person name="Formenti G."/>
            <person name="Durbin R."/>
            <person name="Fedrigo O."/>
            <person name="Jarvis E.D."/>
        </authorList>
    </citation>
    <scope>NUCLEOTIDE SEQUENCE [LARGE SCALE GENOMIC DNA]</scope>
</reference>
<evidence type="ECO:0000313" key="2">
    <source>
        <dbReference type="Ensembl" id="ENSELUP00000051148.1"/>
    </source>
</evidence>